<keyword evidence="1" id="KW-1133">Transmembrane helix</keyword>
<evidence type="ECO:0000313" key="3">
    <source>
        <dbReference type="Proteomes" id="UP001642464"/>
    </source>
</evidence>
<feature type="transmembrane region" description="Helical" evidence="1">
    <location>
        <begin position="13"/>
        <end position="36"/>
    </location>
</feature>
<evidence type="ECO:0000313" key="2">
    <source>
        <dbReference type="EMBL" id="CAK8989467.1"/>
    </source>
</evidence>
<protein>
    <submittedName>
        <fullName evidence="2">Uncharacterized protein</fullName>
    </submittedName>
</protein>
<dbReference type="EMBL" id="CAXAMM010000891">
    <property type="protein sequence ID" value="CAK8989467.1"/>
    <property type="molecule type" value="Genomic_DNA"/>
</dbReference>
<accession>A0ABP0HHN5</accession>
<keyword evidence="1" id="KW-0472">Membrane</keyword>
<evidence type="ECO:0000256" key="1">
    <source>
        <dbReference type="SAM" id="Phobius"/>
    </source>
</evidence>
<gene>
    <name evidence="2" type="ORF">SCF082_LOCUS1822</name>
</gene>
<name>A0ABP0HHN5_9DINO</name>
<keyword evidence="3" id="KW-1185">Reference proteome</keyword>
<dbReference type="Proteomes" id="UP001642464">
    <property type="component" value="Unassembled WGS sequence"/>
</dbReference>
<reference evidence="2 3" key="1">
    <citation type="submission" date="2024-02" db="EMBL/GenBank/DDBJ databases">
        <authorList>
            <person name="Chen Y."/>
            <person name="Shah S."/>
            <person name="Dougan E. K."/>
            <person name="Thang M."/>
            <person name="Chan C."/>
        </authorList>
    </citation>
    <scope>NUCLEOTIDE SEQUENCE [LARGE SCALE GENOMIC DNA]</scope>
</reference>
<proteinExistence type="predicted"/>
<sequence length="60" mass="6689">MILEHGDESLVTVATYACFLAKCAVTAFFTIAYVYITEIFPSARGPRVGPSSWWDKRVSD</sequence>
<comment type="caution">
    <text evidence="2">The sequence shown here is derived from an EMBL/GenBank/DDBJ whole genome shotgun (WGS) entry which is preliminary data.</text>
</comment>
<organism evidence="2 3">
    <name type="scientific">Durusdinium trenchii</name>
    <dbReference type="NCBI Taxonomy" id="1381693"/>
    <lineage>
        <taxon>Eukaryota</taxon>
        <taxon>Sar</taxon>
        <taxon>Alveolata</taxon>
        <taxon>Dinophyceae</taxon>
        <taxon>Suessiales</taxon>
        <taxon>Symbiodiniaceae</taxon>
        <taxon>Durusdinium</taxon>
    </lineage>
</organism>
<keyword evidence="1" id="KW-0812">Transmembrane</keyword>